<gene>
    <name evidence="2" type="ORF">ATJ93_0228</name>
</gene>
<protein>
    <submittedName>
        <fullName evidence="2">Uncharacterized protein</fullName>
    </submittedName>
</protein>
<accession>A0A3R7DEK1</accession>
<sequence>MSNGSAEFDPEKFEEKYVHYFEELETAYSNAYQQLHGKYDSTVLKAIDRKVLAESEPFYEGSAEPRSAGEASGQRPRAHDGEFRVELPDDVEDRVGSVADHEQFDAVLEELVDRIEGELRRIFGFESSE</sequence>
<reference evidence="2 3" key="1">
    <citation type="submission" date="2018-09" db="EMBL/GenBank/DDBJ databases">
        <title>Genomic Encyclopedia of Archaeal and Bacterial Type Strains, Phase II (KMG-II): from individual species to whole genera.</title>
        <authorList>
            <person name="Goeker M."/>
        </authorList>
    </citation>
    <scope>NUCLEOTIDE SEQUENCE [LARGE SCALE GENOMIC DNA]</scope>
    <source>
        <strain evidence="2 3">DSM 13151</strain>
    </source>
</reference>
<dbReference type="AlphaFoldDB" id="A0A3R7DEK1"/>
<dbReference type="InterPro" id="IPR043952">
    <property type="entry name" value="DUF5783"/>
</dbReference>
<proteinExistence type="predicted"/>
<keyword evidence="3" id="KW-1185">Reference proteome</keyword>
<feature type="region of interest" description="Disordered" evidence="1">
    <location>
        <begin position="58"/>
        <end position="86"/>
    </location>
</feature>
<evidence type="ECO:0000313" key="2">
    <source>
        <dbReference type="EMBL" id="RKD97244.1"/>
    </source>
</evidence>
<comment type="caution">
    <text evidence="2">The sequence shown here is derived from an EMBL/GenBank/DDBJ whole genome shotgun (WGS) entry which is preliminary data.</text>
</comment>
<evidence type="ECO:0000256" key="1">
    <source>
        <dbReference type="SAM" id="MobiDB-lite"/>
    </source>
</evidence>
<evidence type="ECO:0000313" key="3">
    <source>
        <dbReference type="Proteomes" id="UP000283805"/>
    </source>
</evidence>
<feature type="compositionally biased region" description="Basic and acidic residues" evidence="1">
    <location>
        <begin position="77"/>
        <end position="86"/>
    </location>
</feature>
<dbReference type="Proteomes" id="UP000283805">
    <property type="component" value="Unassembled WGS sequence"/>
</dbReference>
<name>A0A3R7DEK1_9EURY</name>
<dbReference type="RefSeq" id="WP_120242803.1">
    <property type="nucleotide sequence ID" value="NZ_RAPO01000001.1"/>
</dbReference>
<organism evidence="2 3">
    <name type="scientific">Halopiger aswanensis</name>
    <dbReference type="NCBI Taxonomy" id="148449"/>
    <lineage>
        <taxon>Archaea</taxon>
        <taxon>Methanobacteriati</taxon>
        <taxon>Methanobacteriota</taxon>
        <taxon>Stenosarchaea group</taxon>
        <taxon>Halobacteria</taxon>
        <taxon>Halobacteriales</taxon>
        <taxon>Natrialbaceae</taxon>
        <taxon>Halopiger</taxon>
    </lineage>
</organism>
<dbReference type="OrthoDB" id="225920at2157"/>
<dbReference type="Pfam" id="PF19095">
    <property type="entry name" value="DUF5783"/>
    <property type="match status" value="1"/>
</dbReference>
<dbReference type="EMBL" id="RAPO01000001">
    <property type="protein sequence ID" value="RKD97244.1"/>
    <property type="molecule type" value="Genomic_DNA"/>
</dbReference>